<dbReference type="InterPro" id="IPR023171">
    <property type="entry name" value="Na/H_antiporter_dom_sf"/>
</dbReference>
<comment type="subcellular location">
    <subcellularLocation>
        <location evidence="1">Cell inner membrane</location>
        <topology evidence="1">Multi-pass membrane protein</topology>
    </subcellularLocation>
    <subcellularLocation>
        <location evidence="6">Cell membrane</location>
        <topology evidence="6">Multi-pass membrane protein</topology>
    </subcellularLocation>
</comment>
<reference evidence="7 8" key="1">
    <citation type="submission" date="2020-09" db="EMBL/GenBank/DDBJ databases">
        <title>Draft genome of Gelidibacter salicanalis PAMC21136.</title>
        <authorList>
            <person name="Park H."/>
        </authorList>
    </citation>
    <scope>NUCLEOTIDE SEQUENCE [LARGE SCALE GENOMIC DNA]</scope>
    <source>
        <strain evidence="7 8">PAMC21136</strain>
    </source>
</reference>
<feature type="transmembrane region" description="Helical" evidence="6">
    <location>
        <begin position="408"/>
        <end position="426"/>
    </location>
</feature>
<comment type="catalytic activity">
    <reaction evidence="6">
        <text>Na(+)(in) + 2 H(+)(out) = Na(+)(out) + 2 H(+)(in)</text>
        <dbReference type="Rhea" id="RHEA:29251"/>
        <dbReference type="ChEBI" id="CHEBI:15378"/>
        <dbReference type="ChEBI" id="CHEBI:29101"/>
    </reaction>
</comment>
<comment type="similarity">
    <text evidence="6">Belongs to the NhaA Na(+)/H(+) (TC 2.A.33) antiporter family.</text>
</comment>
<gene>
    <name evidence="6 7" type="primary">nhaA</name>
    <name evidence="7" type="ORF">JEM65_11595</name>
</gene>
<feature type="transmembrane region" description="Helical" evidence="6">
    <location>
        <begin position="170"/>
        <end position="200"/>
    </location>
</feature>
<keyword evidence="5 6" id="KW-0472">Membrane</keyword>
<keyword evidence="6" id="KW-0050">Antiport</keyword>
<feature type="transmembrane region" description="Helical" evidence="6">
    <location>
        <begin position="21"/>
        <end position="40"/>
    </location>
</feature>
<dbReference type="GO" id="GO:0005886">
    <property type="term" value="C:plasma membrane"/>
    <property type="evidence" value="ECO:0007669"/>
    <property type="project" value="UniProtKB-SubCell"/>
</dbReference>
<feature type="transmembrane region" description="Helical" evidence="6">
    <location>
        <begin position="334"/>
        <end position="356"/>
    </location>
</feature>
<feature type="transmembrane region" description="Helical" evidence="6">
    <location>
        <begin position="100"/>
        <end position="120"/>
    </location>
</feature>
<keyword evidence="6" id="KW-0915">Sodium</keyword>
<comment type="caution">
    <text evidence="6">Lacks conserved residue(s) required for the propagation of feature annotation.</text>
</comment>
<evidence type="ECO:0000256" key="6">
    <source>
        <dbReference type="HAMAP-Rule" id="MF_01844"/>
    </source>
</evidence>
<dbReference type="Gene3D" id="1.20.1530.10">
    <property type="entry name" value="Na+/H+ antiporter like domain"/>
    <property type="match status" value="1"/>
</dbReference>
<dbReference type="RefSeq" id="WP_199599621.1">
    <property type="nucleotide sequence ID" value="NZ_JAEHJZ010000028.1"/>
</dbReference>
<dbReference type="EMBL" id="JAEHJZ010000028">
    <property type="protein sequence ID" value="MBJ7881287.1"/>
    <property type="molecule type" value="Genomic_DNA"/>
</dbReference>
<evidence type="ECO:0000256" key="4">
    <source>
        <dbReference type="ARBA" id="ARBA00022989"/>
    </source>
</evidence>
<keyword evidence="2 6" id="KW-1003">Cell membrane</keyword>
<evidence type="ECO:0000256" key="3">
    <source>
        <dbReference type="ARBA" id="ARBA00022692"/>
    </source>
</evidence>
<dbReference type="Pfam" id="PF06965">
    <property type="entry name" value="Na_H_antiport_1"/>
    <property type="match status" value="1"/>
</dbReference>
<evidence type="ECO:0000256" key="5">
    <source>
        <dbReference type="ARBA" id="ARBA00023136"/>
    </source>
</evidence>
<keyword evidence="8" id="KW-1185">Reference proteome</keyword>
<keyword evidence="6" id="KW-0739">Sodium transport</keyword>
<dbReference type="InterPro" id="IPR004670">
    <property type="entry name" value="NhaA"/>
</dbReference>
<comment type="caution">
    <text evidence="7">The sequence shown here is derived from an EMBL/GenBank/DDBJ whole genome shotgun (WGS) entry which is preliminary data.</text>
</comment>
<keyword evidence="4 6" id="KW-1133">Transmembrane helix</keyword>
<dbReference type="Proteomes" id="UP000662373">
    <property type="component" value="Unassembled WGS sequence"/>
</dbReference>
<keyword evidence="6" id="KW-0406">Ion transport</keyword>
<dbReference type="PANTHER" id="PTHR30341:SF0">
    <property type="entry name" value="NA(+)_H(+) ANTIPORTER NHAA"/>
    <property type="match status" value="1"/>
</dbReference>
<feature type="transmembrane region" description="Helical" evidence="6">
    <location>
        <begin position="377"/>
        <end position="396"/>
    </location>
</feature>
<protein>
    <recommendedName>
        <fullName evidence="6">Na(+)/H(+) antiporter NhaA</fullName>
    </recommendedName>
    <alternativeName>
        <fullName evidence="6">Sodium/proton antiporter NhaA</fullName>
    </alternativeName>
</protein>
<feature type="transmembrane region" description="Helical" evidence="6">
    <location>
        <begin position="306"/>
        <end position="328"/>
    </location>
</feature>
<feature type="transmembrane region" description="Helical" evidence="6">
    <location>
        <begin position="60"/>
        <end position="80"/>
    </location>
</feature>
<keyword evidence="6" id="KW-0813">Transport</keyword>
<evidence type="ECO:0000313" key="8">
    <source>
        <dbReference type="Proteomes" id="UP000662373"/>
    </source>
</evidence>
<dbReference type="HAMAP" id="MF_01844">
    <property type="entry name" value="NhaA"/>
    <property type="match status" value="1"/>
</dbReference>
<sequence>MLVKKILTPFQKFTKIESFSGILLIVATIIALIWANSPFSDSYVSLWNSKVGFSFTGFELYKPLLLWINDLLMAIFFFVIGLEIKREFLIGELNTTKKLVFPLVGALGGMILPVVLFIIINQNPETAKGWGIAMATDIAFALAILKLLGDKVPMALKIFLTAFAIIDDMAAVLIIAVFYSGSIQILMLVLALGLLAMLYFLAYKGVYSKFVLIVVGAMVWFLFLKSGLHPTIAGVLLAFSVPLRQNINTTTFVTSLNAISDNIKSNPEKLSPVLSEIQIQEIDNLEDWTAKYQSPLQHLEHRLHNWVAYFIIPLFALANAGVVLNTEISLEQSLIITIIICLVVGKSVGITSLIFLAKRMRWIAIPTGINGRHIIGVSFIAGVGFTMSIFIASLAFATRPEYLDSAKIGILIGSLSSALIGYFILARNSTKKPHLKSNIFERP</sequence>
<dbReference type="AlphaFoldDB" id="A0A934KLD3"/>
<evidence type="ECO:0000256" key="2">
    <source>
        <dbReference type="ARBA" id="ARBA00022475"/>
    </source>
</evidence>
<dbReference type="NCBIfam" id="TIGR00773">
    <property type="entry name" value="NhaA"/>
    <property type="match status" value="1"/>
</dbReference>
<evidence type="ECO:0000313" key="7">
    <source>
        <dbReference type="EMBL" id="MBJ7881287.1"/>
    </source>
</evidence>
<accession>A0A934KLD3</accession>
<proteinExistence type="inferred from homology"/>
<keyword evidence="3 6" id="KW-0812">Transmembrane</keyword>
<organism evidence="7 8">
    <name type="scientific">Gelidibacter salicanalis</name>
    <dbReference type="NCBI Taxonomy" id="291193"/>
    <lineage>
        <taxon>Bacteria</taxon>
        <taxon>Pseudomonadati</taxon>
        <taxon>Bacteroidota</taxon>
        <taxon>Flavobacteriia</taxon>
        <taxon>Flavobacteriales</taxon>
        <taxon>Flavobacteriaceae</taxon>
        <taxon>Gelidibacter</taxon>
    </lineage>
</organism>
<name>A0A934KLD3_9FLAO</name>
<dbReference type="GO" id="GO:0006885">
    <property type="term" value="P:regulation of pH"/>
    <property type="evidence" value="ECO:0007669"/>
    <property type="project" value="UniProtKB-UniRule"/>
</dbReference>
<evidence type="ECO:0000256" key="1">
    <source>
        <dbReference type="ARBA" id="ARBA00004429"/>
    </source>
</evidence>
<dbReference type="GO" id="GO:0015385">
    <property type="term" value="F:sodium:proton antiporter activity"/>
    <property type="evidence" value="ECO:0007669"/>
    <property type="project" value="UniProtKB-UniRule"/>
</dbReference>
<comment type="function">
    <text evidence="6">Na(+)/H(+) antiporter that extrudes sodium in exchange for external protons.</text>
</comment>
<dbReference type="PANTHER" id="PTHR30341">
    <property type="entry name" value="SODIUM ION/PROTON ANTIPORTER NHAA-RELATED"/>
    <property type="match status" value="1"/>
</dbReference>